<comment type="caution">
    <text evidence="9">The sequence shown here is derived from an EMBL/GenBank/DDBJ whole genome shotgun (WGS) entry which is preliminary data.</text>
</comment>
<comment type="similarity">
    <text evidence="2 7">Belongs to the peptidase S26 family.</text>
</comment>
<dbReference type="NCBIfam" id="TIGR02227">
    <property type="entry name" value="sigpep_I_bact"/>
    <property type="match status" value="1"/>
</dbReference>
<evidence type="ECO:0000313" key="10">
    <source>
        <dbReference type="Proteomes" id="UP000294616"/>
    </source>
</evidence>
<reference evidence="9 10" key="1">
    <citation type="submission" date="2019-03" db="EMBL/GenBank/DDBJ databases">
        <title>Genomic Encyclopedia of Archaeal and Bacterial Type Strains, Phase II (KMG-II): from individual species to whole genera.</title>
        <authorList>
            <person name="Goeker M."/>
        </authorList>
    </citation>
    <scope>NUCLEOTIDE SEQUENCE [LARGE SCALE GENOMIC DNA]</scope>
    <source>
        <strain evidence="9 10">DSM 22554</strain>
    </source>
</reference>
<evidence type="ECO:0000256" key="3">
    <source>
        <dbReference type="ARBA" id="ARBA00013208"/>
    </source>
</evidence>
<comment type="caution">
    <text evidence="7">Lacks conserved residue(s) required for the propagation of feature annotation.</text>
</comment>
<protein>
    <recommendedName>
        <fullName evidence="4 7">Signal peptidase I</fullName>
        <ecNumber evidence="3 7">3.4.21.89</ecNumber>
    </recommendedName>
</protein>
<evidence type="ECO:0000313" key="9">
    <source>
        <dbReference type="EMBL" id="TCK82661.1"/>
    </source>
</evidence>
<evidence type="ECO:0000259" key="8">
    <source>
        <dbReference type="Pfam" id="PF10502"/>
    </source>
</evidence>
<keyword evidence="7" id="KW-1133">Transmembrane helix</keyword>
<keyword evidence="7" id="KW-0472">Membrane</keyword>
<evidence type="ECO:0000256" key="1">
    <source>
        <dbReference type="ARBA" id="ARBA00000677"/>
    </source>
</evidence>
<feature type="active site" evidence="6">
    <location>
        <position position="157"/>
    </location>
</feature>
<dbReference type="InterPro" id="IPR043739">
    <property type="entry name" value="DUF5684"/>
</dbReference>
<comment type="subcellular location">
    <subcellularLocation>
        <location evidence="7">Membrane</location>
        <topology evidence="7">Single-pass type II membrane protein</topology>
    </subcellularLocation>
</comment>
<dbReference type="AlphaFoldDB" id="A0A4V2PXM7"/>
<evidence type="ECO:0000256" key="7">
    <source>
        <dbReference type="RuleBase" id="RU362042"/>
    </source>
</evidence>
<dbReference type="OrthoDB" id="9802919at2"/>
<name>A0A4V2PXM7_9SPHI</name>
<sequence>MNYIICLIILVLIHFGLWKMFIKAGRPGWEALIPFYREYIITKLTGRQSWWVILLIIPILNIFIGITLYIDFVKSFGKRSFLDHAGTVLLPFVVFPLWGMDTTTSYWGQSATPEFKEKYPFKKNAAREWADAIIFAVVAATLIRGFLIEAYMIPTGSMEKSLLIGDFIFVSKVNYGPRVPMTPVAFPFSHHTLPTGGKAYWEGIKLDYHRLPGFEKIERNDVVVFNYPMDADAPLSRPVDKRENYIKRCLAIAGDTLSIVNSQVYVNGKADVNPPESQTTYYVKTNGTDLNPQTLLDMRIEGMRQSETEYIFTMTEGQAKTVSAWANVEAVKPNIAPAGVYDNQIYPHDAAFPWNVDNYGPIIVPKKGWTVALDSTNVPLYERLISVYEGNTFEKRADGYYINSEKADSYTFKMDYYWMMGDNRHSSADSRFWGFVPEDHIVGKALFVWLSLDEVGNLFNKVRWNRIFMGID</sequence>
<keyword evidence="7" id="KW-0645">Protease</keyword>
<dbReference type="GO" id="GO:0006465">
    <property type="term" value="P:signal peptide processing"/>
    <property type="evidence" value="ECO:0007669"/>
    <property type="project" value="InterPro"/>
</dbReference>
<dbReference type="InterPro" id="IPR000223">
    <property type="entry name" value="Pept_S26A_signal_pept_1"/>
</dbReference>
<dbReference type="GO" id="GO:0009003">
    <property type="term" value="F:signal peptidase activity"/>
    <property type="evidence" value="ECO:0007669"/>
    <property type="project" value="UniProtKB-EC"/>
</dbReference>
<evidence type="ECO:0000256" key="4">
    <source>
        <dbReference type="ARBA" id="ARBA00019232"/>
    </source>
</evidence>
<dbReference type="Proteomes" id="UP000294616">
    <property type="component" value="Unassembled WGS sequence"/>
</dbReference>
<dbReference type="RefSeq" id="WP_132222683.1">
    <property type="nucleotide sequence ID" value="NZ_SMGO01000002.1"/>
</dbReference>
<dbReference type="SUPFAM" id="SSF51306">
    <property type="entry name" value="LexA/Signal peptidase"/>
    <property type="match status" value="1"/>
</dbReference>
<evidence type="ECO:0000256" key="6">
    <source>
        <dbReference type="PIRSR" id="PIRSR600223-1"/>
    </source>
</evidence>
<feature type="transmembrane region" description="Helical" evidence="7">
    <location>
        <begin position="48"/>
        <end position="69"/>
    </location>
</feature>
<dbReference type="InterPro" id="IPR036286">
    <property type="entry name" value="LexA/Signal_pep-like_sf"/>
</dbReference>
<dbReference type="PANTHER" id="PTHR43390:SF1">
    <property type="entry name" value="CHLOROPLAST PROCESSING PEPTIDASE"/>
    <property type="match status" value="1"/>
</dbReference>
<dbReference type="GO" id="GO:0016020">
    <property type="term" value="C:membrane"/>
    <property type="evidence" value="ECO:0007669"/>
    <property type="project" value="UniProtKB-SubCell"/>
</dbReference>
<keyword evidence="5 7" id="KW-0378">Hydrolase</keyword>
<organism evidence="9 10">
    <name type="scientific">Albibacterium bauzanense</name>
    <dbReference type="NCBI Taxonomy" id="653929"/>
    <lineage>
        <taxon>Bacteria</taxon>
        <taxon>Pseudomonadati</taxon>
        <taxon>Bacteroidota</taxon>
        <taxon>Sphingobacteriia</taxon>
        <taxon>Sphingobacteriales</taxon>
        <taxon>Sphingobacteriaceae</taxon>
        <taxon>Albibacterium</taxon>
    </lineage>
</organism>
<comment type="catalytic activity">
    <reaction evidence="1 7">
        <text>Cleavage of hydrophobic, N-terminal signal or leader sequences from secreted and periplasmic proteins.</text>
        <dbReference type="EC" id="3.4.21.89"/>
    </reaction>
</comment>
<dbReference type="Pfam" id="PF10502">
    <property type="entry name" value="Peptidase_S26"/>
    <property type="match status" value="2"/>
</dbReference>
<accession>A0A4V2PXM7</accession>
<dbReference type="PROSITE" id="PS00761">
    <property type="entry name" value="SPASE_I_3"/>
    <property type="match status" value="1"/>
</dbReference>
<evidence type="ECO:0000256" key="5">
    <source>
        <dbReference type="ARBA" id="ARBA00022801"/>
    </source>
</evidence>
<gene>
    <name evidence="9" type="ORF">C8N28_1245</name>
</gene>
<dbReference type="Pfam" id="PF18936">
    <property type="entry name" value="DUF5684"/>
    <property type="match status" value="1"/>
</dbReference>
<feature type="transmembrane region" description="Helical" evidence="7">
    <location>
        <begin position="81"/>
        <end position="100"/>
    </location>
</feature>
<feature type="domain" description="Peptidase S26" evidence="8">
    <location>
        <begin position="127"/>
        <end position="283"/>
    </location>
</feature>
<feature type="transmembrane region" description="Helical" evidence="7">
    <location>
        <begin position="132"/>
        <end position="153"/>
    </location>
</feature>
<proteinExistence type="inferred from homology"/>
<dbReference type="PANTHER" id="PTHR43390">
    <property type="entry name" value="SIGNAL PEPTIDASE I"/>
    <property type="match status" value="1"/>
</dbReference>
<dbReference type="GO" id="GO:0004252">
    <property type="term" value="F:serine-type endopeptidase activity"/>
    <property type="evidence" value="ECO:0007669"/>
    <property type="project" value="InterPro"/>
</dbReference>
<dbReference type="InterPro" id="IPR019533">
    <property type="entry name" value="Peptidase_S26"/>
</dbReference>
<dbReference type="EMBL" id="SMGO01000002">
    <property type="protein sequence ID" value="TCK82661.1"/>
    <property type="molecule type" value="Genomic_DNA"/>
</dbReference>
<dbReference type="CDD" id="cd06530">
    <property type="entry name" value="S26_SPase_I"/>
    <property type="match status" value="2"/>
</dbReference>
<dbReference type="Gene3D" id="2.10.109.10">
    <property type="entry name" value="Umud Fragment, subunit A"/>
    <property type="match status" value="2"/>
</dbReference>
<keyword evidence="7" id="KW-0812">Transmembrane</keyword>
<feature type="domain" description="Peptidase S26" evidence="8">
    <location>
        <begin position="411"/>
        <end position="449"/>
    </location>
</feature>
<dbReference type="InterPro" id="IPR019758">
    <property type="entry name" value="Pept_S26A_signal_pept_1_CS"/>
</dbReference>
<evidence type="ECO:0000256" key="2">
    <source>
        <dbReference type="ARBA" id="ARBA00009370"/>
    </source>
</evidence>
<keyword evidence="10" id="KW-1185">Reference proteome</keyword>
<dbReference type="EC" id="3.4.21.89" evidence="3 7"/>
<feature type="active site" evidence="6">
    <location>
        <position position="247"/>
    </location>
</feature>
<dbReference type="PRINTS" id="PR00727">
    <property type="entry name" value="LEADERPTASE"/>
</dbReference>